<comment type="caution">
    <text evidence="1">The sequence shown here is derived from an EMBL/GenBank/DDBJ whole genome shotgun (WGS) entry which is preliminary data.</text>
</comment>
<reference evidence="1 2" key="1">
    <citation type="submission" date="2024-04" db="EMBL/GenBank/DDBJ databases">
        <title>draft genome sequnece of Paenibacillus filicis.</title>
        <authorList>
            <person name="Kim D.-U."/>
        </authorList>
    </citation>
    <scope>NUCLEOTIDE SEQUENCE [LARGE SCALE GENOMIC DNA]</scope>
    <source>
        <strain evidence="1 2">KACC14197</strain>
    </source>
</reference>
<dbReference type="EMBL" id="JBBPCC010000006">
    <property type="protein sequence ID" value="MEK8128690.1"/>
    <property type="molecule type" value="Genomic_DNA"/>
</dbReference>
<evidence type="ECO:0000313" key="1">
    <source>
        <dbReference type="EMBL" id="MEK8128690.1"/>
    </source>
</evidence>
<name>A0ABU9DIJ6_9BACL</name>
<gene>
    <name evidence="1" type="ORF">WMW72_12315</name>
</gene>
<keyword evidence="2" id="KW-1185">Reference proteome</keyword>
<accession>A0ABU9DIJ6</accession>
<evidence type="ECO:0000313" key="2">
    <source>
        <dbReference type="Proteomes" id="UP001469365"/>
    </source>
</evidence>
<proteinExistence type="predicted"/>
<dbReference type="Proteomes" id="UP001469365">
    <property type="component" value="Unassembled WGS sequence"/>
</dbReference>
<protein>
    <submittedName>
        <fullName evidence="1">Uncharacterized protein</fullName>
    </submittedName>
</protein>
<dbReference type="RefSeq" id="WP_341415766.1">
    <property type="nucleotide sequence ID" value="NZ_JBBPCC010000006.1"/>
</dbReference>
<organism evidence="1 2">
    <name type="scientific">Paenibacillus filicis</name>
    <dbReference type="NCBI Taxonomy" id="669464"/>
    <lineage>
        <taxon>Bacteria</taxon>
        <taxon>Bacillati</taxon>
        <taxon>Bacillota</taxon>
        <taxon>Bacilli</taxon>
        <taxon>Bacillales</taxon>
        <taxon>Paenibacillaceae</taxon>
        <taxon>Paenibacillus</taxon>
    </lineage>
</organism>
<sequence length="204" mass="23432">MNLYEVSYPAGMWGDHPAYSKLKTAETSGSAKYDEFLEASDCWDLTFIDFCKQIRVRKVGQSTPMPGSAPFKSPERIELINKLIQEIGRRGRKFLYSKKHDRFAAFHWANGRLWYTDDYTGVPILMEPGKQGKTREQKQAFSHGGTLWGLVNDFRDYIFGDDDANHNNGYGGLYCPHWGYPLEDMEAILQKSIELGYLRPRVST</sequence>